<sequence length="515" mass="57598">MAPTSFLRRSSNLACFFCLFDANGEIMSDEPAMHDENLNASSFAKRGLSSLHSSVSTAAHSPPQLPQTRTDSHPHTPNLHSATPVKQTRCFSSTSSQIICHPHRQVPPTNPHLTPSTPTIVSQHPDYAQRLEQLPAYRESLHVRYPPVCANCQPAVQDEIEQKNQMARTKALGGWLKESKGKERRRFASGSAKDRERLGLQLTIWQVRGVLWWTTLLSVLSAHAAAIRGYDFPHSLARVIPVLPVFCLFSFFYTAWDPTYYRFKKARVQGRDVRIKGKTRYVILQVLSWFSRFATSILLVLPRQSSSWDYLHISAYPLSRRVSTYCSLSLLVEFLVFSSSFTILHLQRPPTIRLIETTPLRSTPESSAHSARVSPMPTTPLSNEPDLLASLTLSSKPLMSPTNPVFGRPSLVSQASPIKIDESPDEDAMDWTPTNLSPVKAKDMVDDHDGAWLRPQRFFPPERPTGLESLFANTGLDDINVHSANPTSAAQRDFWNMKAIGLLIATITIILIPLG</sequence>
<proteinExistence type="predicted"/>
<feature type="domain" description="Ima1 N-terminal" evidence="8">
    <location>
        <begin position="19"/>
        <end position="156"/>
    </location>
</feature>
<evidence type="ECO:0000259" key="8">
    <source>
        <dbReference type="Pfam" id="PF09779"/>
    </source>
</evidence>
<evidence type="ECO:0000256" key="6">
    <source>
        <dbReference type="SAM" id="MobiDB-lite"/>
    </source>
</evidence>
<evidence type="ECO:0000313" key="9">
    <source>
        <dbReference type="EMBL" id="KAG6381036.1"/>
    </source>
</evidence>
<comment type="subcellular location">
    <subcellularLocation>
        <location evidence="1">Nucleus inner membrane</location>
        <topology evidence="1">Multi-pass membrane protein</topology>
    </subcellularLocation>
</comment>
<evidence type="ECO:0000256" key="7">
    <source>
        <dbReference type="SAM" id="Phobius"/>
    </source>
</evidence>
<dbReference type="AlphaFoldDB" id="A0A8I3AG19"/>
<dbReference type="InterPro" id="IPR042321">
    <property type="entry name" value="Ima1"/>
</dbReference>
<feature type="transmembrane region" description="Helical" evidence="7">
    <location>
        <begin position="322"/>
        <end position="344"/>
    </location>
</feature>
<reference evidence="9" key="1">
    <citation type="submission" date="2021-03" db="EMBL/GenBank/DDBJ databases">
        <title>Evolutionary innovations through gain and loss of genes in the ectomycorrhizal Boletales.</title>
        <authorList>
            <person name="Wu G."/>
            <person name="Miyauchi S."/>
            <person name="Morin E."/>
            <person name="Yang Z.-L."/>
            <person name="Xu J."/>
            <person name="Martin F.M."/>
        </authorList>
    </citation>
    <scope>NUCLEOTIDE SEQUENCE</scope>
    <source>
        <strain evidence="9">BR01</strain>
    </source>
</reference>
<dbReference type="GO" id="GO:0034992">
    <property type="term" value="C:microtubule organizing center attachment site"/>
    <property type="evidence" value="ECO:0007669"/>
    <property type="project" value="TreeGrafter"/>
</dbReference>
<feature type="region of interest" description="Disordered" evidence="6">
    <location>
        <begin position="361"/>
        <end position="381"/>
    </location>
</feature>
<dbReference type="PANTHER" id="PTHR28538">
    <property type="entry name" value="INTEGRAL INNER NUCLEAR MEMBRANE PROTEIN IMA1"/>
    <property type="match status" value="1"/>
</dbReference>
<dbReference type="EMBL" id="JAGFBS010000002">
    <property type="protein sequence ID" value="KAG6381036.1"/>
    <property type="molecule type" value="Genomic_DNA"/>
</dbReference>
<feature type="transmembrane region" description="Helical" evidence="7">
    <location>
        <begin position="210"/>
        <end position="230"/>
    </location>
</feature>
<keyword evidence="4 7" id="KW-0472">Membrane</keyword>
<feature type="transmembrane region" description="Helical" evidence="7">
    <location>
        <begin position="495"/>
        <end position="514"/>
    </location>
</feature>
<comment type="caution">
    <text evidence="9">The sequence shown here is derived from an EMBL/GenBank/DDBJ whole genome shotgun (WGS) entry which is preliminary data.</text>
</comment>
<evidence type="ECO:0000313" key="10">
    <source>
        <dbReference type="Proteomes" id="UP000683000"/>
    </source>
</evidence>
<organism evidence="9 10">
    <name type="scientific">Boletus reticuloceps</name>
    <dbReference type="NCBI Taxonomy" id="495285"/>
    <lineage>
        <taxon>Eukaryota</taxon>
        <taxon>Fungi</taxon>
        <taxon>Dikarya</taxon>
        <taxon>Basidiomycota</taxon>
        <taxon>Agaricomycotina</taxon>
        <taxon>Agaricomycetes</taxon>
        <taxon>Agaricomycetidae</taxon>
        <taxon>Boletales</taxon>
        <taxon>Boletineae</taxon>
        <taxon>Boletaceae</taxon>
        <taxon>Boletoideae</taxon>
        <taxon>Boletus</taxon>
    </lineage>
</organism>
<dbReference type="GO" id="GO:0034506">
    <property type="term" value="C:chromosome, centromeric core domain"/>
    <property type="evidence" value="ECO:0007669"/>
    <property type="project" value="TreeGrafter"/>
</dbReference>
<dbReference type="GO" id="GO:0005637">
    <property type="term" value="C:nuclear inner membrane"/>
    <property type="evidence" value="ECO:0007669"/>
    <property type="project" value="UniProtKB-SubCell"/>
</dbReference>
<feature type="transmembrane region" description="Helical" evidence="7">
    <location>
        <begin position="281"/>
        <end position="302"/>
    </location>
</feature>
<evidence type="ECO:0000256" key="3">
    <source>
        <dbReference type="ARBA" id="ARBA00022989"/>
    </source>
</evidence>
<accession>A0A8I3AG19</accession>
<keyword evidence="3 7" id="KW-1133">Transmembrane helix</keyword>
<dbReference type="Proteomes" id="UP000683000">
    <property type="component" value="Unassembled WGS sequence"/>
</dbReference>
<evidence type="ECO:0000256" key="5">
    <source>
        <dbReference type="ARBA" id="ARBA00023242"/>
    </source>
</evidence>
<dbReference type="InterPro" id="IPR018617">
    <property type="entry name" value="Ima1_N"/>
</dbReference>
<keyword evidence="5" id="KW-0539">Nucleus</keyword>
<dbReference type="Pfam" id="PF09779">
    <property type="entry name" value="Ima1_N"/>
    <property type="match status" value="1"/>
</dbReference>
<protein>
    <recommendedName>
        <fullName evidence="8">Ima1 N-terminal domain-containing protein</fullName>
    </recommendedName>
</protein>
<dbReference type="GO" id="GO:0071765">
    <property type="term" value="P:nuclear inner membrane organization"/>
    <property type="evidence" value="ECO:0007669"/>
    <property type="project" value="InterPro"/>
</dbReference>
<dbReference type="OrthoDB" id="5966927at2759"/>
<feature type="region of interest" description="Disordered" evidence="6">
    <location>
        <begin position="51"/>
        <end position="87"/>
    </location>
</feature>
<feature type="compositionally biased region" description="Polar residues" evidence="6">
    <location>
        <begin position="78"/>
        <end position="87"/>
    </location>
</feature>
<keyword evidence="10" id="KW-1185">Reference proteome</keyword>
<name>A0A8I3AG19_9AGAM</name>
<evidence type="ECO:0000256" key="2">
    <source>
        <dbReference type="ARBA" id="ARBA00022692"/>
    </source>
</evidence>
<dbReference type="GO" id="GO:0044732">
    <property type="term" value="C:mitotic spindle pole body"/>
    <property type="evidence" value="ECO:0007669"/>
    <property type="project" value="TreeGrafter"/>
</dbReference>
<gene>
    <name evidence="9" type="ORF">JVT61DRAFT_5432</name>
</gene>
<dbReference type="PANTHER" id="PTHR28538:SF1">
    <property type="entry name" value="INTEGRAL INNER NUCLEAR MEMBRANE PROTEIN IMA1"/>
    <property type="match status" value="1"/>
</dbReference>
<feature type="transmembrane region" description="Helical" evidence="7">
    <location>
        <begin position="236"/>
        <end position="256"/>
    </location>
</feature>
<evidence type="ECO:0000256" key="4">
    <source>
        <dbReference type="ARBA" id="ARBA00023136"/>
    </source>
</evidence>
<keyword evidence="2 7" id="KW-0812">Transmembrane</keyword>
<evidence type="ECO:0000256" key="1">
    <source>
        <dbReference type="ARBA" id="ARBA00004473"/>
    </source>
</evidence>